<name>I2H150_HENB6</name>
<feature type="region of interest" description="Disordered" evidence="1">
    <location>
        <begin position="1072"/>
        <end position="1101"/>
    </location>
</feature>
<evidence type="ECO:0000313" key="2">
    <source>
        <dbReference type="EMBL" id="CCH60102.1"/>
    </source>
</evidence>
<dbReference type="eggNOG" id="ENOG502QYHN">
    <property type="taxonomic scope" value="Eukaryota"/>
</dbReference>
<proteinExistence type="predicted"/>
<feature type="compositionally biased region" description="Low complexity" evidence="1">
    <location>
        <begin position="1087"/>
        <end position="1097"/>
    </location>
</feature>
<dbReference type="EMBL" id="HE806318">
    <property type="protein sequence ID" value="CCH60102.1"/>
    <property type="molecule type" value="Genomic_DNA"/>
</dbReference>
<feature type="compositionally biased region" description="Low complexity" evidence="1">
    <location>
        <begin position="85"/>
        <end position="96"/>
    </location>
</feature>
<dbReference type="HOGENOM" id="CLU_004492_1_0_1"/>
<keyword evidence="3" id="KW-1185">Reference proteome</keyword>
<feature type="region of interest" description="Disordered" evidence="1">
    <location>
        <begin position="55"/>
        <end position="199"/>
    </location>
</feature>
<feature type="region of interest" description="Disordered" evidence="1">
    <location>
        <begin position="347"/>
        <end position="370"/>
    </location>
</feature>
<evidence type="ECO:0000313" key="3">
    <source>
        <dbReference type="Proteomes" id="UP000002866"/>
    </source>
</evidence>
<dbReference type="AlphaFoldDB" id="I2H150"/>
<organism evidence="2 3">
    <name type="scientific">Henningerozyma blattae (strain ATCC 34711 / CBS 6284 / DSM 70876 / NBRC 10599 / NRRL Y-10934 / UCD 77-7)</name>
    <name type="common">Yeast</name>
    <name type="synonym">Tetrapisispora blattae</name>
    <dbReference type="NCBI Taxonomy" id="1071380"/>
    <lineage>
        <taxon>Eukaryota</taxon>
        <taxon>Fungi</taxon>
        <taxon>Dikarya</taxon>
        <taxon>Ascomycota</taxon>
        <taxon>Saccharomycotina</taxon>
        <taxon>Saccharomycetes</taxon>
        <taxon>Saccharomycetales</taxon>
        <taxon>Saccharomycetaceae</taxon>
        <taxon>Henningerozyma</taxon>
    </lineage>
</organism>
<evidence type="ECO:0000256" key="1">
    <source>
        <dbReference type="SAM" id="MobiDB-lite"/>
    </source>
</evidence>
<feature type="compositionally biased region" description="Basic and acidic residues" evidence="1">
    <location>
        <begin position="1072"/>
        <end position="1085"/>
    </location>
</feature>
<feature type="compositionally biased region" description="Low complexity" evidence="1">
    <location>
        <begin position="103"/>
        <end position="122"/>
    </location>
</feature>
<reference evidence="2 3" key="1">
    <citation type="journal article" date="2011" name="Proc. Natl. Acad. Sci. U.S.A.">
        <title>Evolutionary erosion of yeast sex chromosomes by mating-type switching accidents.</title>
        <authorList>
            <person name="Gordon J.L."/>
            <person name="Armisen D."/>
            <person name="Proux-Wera E."/>
            <person name="Oheigeartaigh S.S."/>
            <person name="Byrne K.P."/>
            <person name="Wolfe K.H."/>
        </authorList>
    </citation>
    <scope>NUCLEOTIDE SEQUENCE [LARGE SCALE GENOMIC DNA]</scope>
    <source>
        <strain evidence="3">ATCC 34711 / CBS 6284 / DSM 70876 / NBRC 10599 / NRRL Y-10934 / UCD 77-7</strain>
    </source>
</reference>
<gene>
    <name evidence="2" type="primary">TBLA0C02980</name>
    <name evidence="2" type="ORF">TBLA_0C02980</name>
</gene>
<sequence length="1117" mass="124722">MDDDFHLGLEKYLKTVKAKNRSNASGDNAPSQSTLVVDENLTDSYLELKKTEKRDKYTKYDVLGRPLPKHPPKSNLPSALKKNKSLQSYSSYSQTSHVHQVGSKSNHSSNSSDLSSTSTNSSLQELPDSTNTITSNPTSAASGDSSGNGFLSSLFKRRSSIQQTSQLQQQLQSQRVPSKPGTGSSSSRPSASSASTISASTSDLNFTKVPGLQNLKPMKRILFDPSTYYNDPPQQICGKNPRKGEVEVKSDGTVIIHRLTAEQRRQLMDTSSYGIVIGGSSKLKMLNPSDDAPISNPSNSIGTLSVNDSKDYTKKRQLQIKEAEEAAEARANPSDDDQQSIMSEKASKLKIDKPMISRHSTRQSNDFPISDYSDEEDYHMHGLPDVNVSNDVLYTRCCHLREILPIPATLKQLKKHPNGPIPLLQLRNPKPSMIEIFSFSDFISIAPVLAISLDGVSLSCEMLRVILSSIIIKKDFIKITLRNTPIDADGWKILSSFIADSKSLSSIDLTMVPTIKTNVQKPSKASLKDHSIPRMKCDLSNRSSMNWDLMSAAIATRGGLNEIILSGAKMSDTEFKNFIEVACITTERIGLAYNSLTTKKYKILAKWLVKSKITGIDLGYNDLKDNLSIFSKLILDKVHNKGKSNELQFISLNATNLDIPEGSTSENNEVIKFINALCCCEKLKFLDLSNNPKLFPYGLKPIIYSLPMLTSLVRINLDYEEFSEKDALILLSALPLCTNLNAVSILGLQGTPLIGRALCDLLKRTQNLISLEVEYDKLPDDVKKEFQVITMHNVQKGVDKVNGITHGMQFKGKKLIDFHELSLLLTESFDNKEKYTKIVNHFLDKTAYARDRLLNVVRDLFLVRQRNELNSQGKAVLIRLCFIDDCLKKGISILTCRKNNLLNSSSEDIKANKTNSANPTIGSVNSSNSMLELSGETFKNEISEDHAVFLPFGKAAIENKAISAEDAVQITEDDDIFEYLSKETEKEQNILKRKENLEGELRERVSKIDPYLNKEKLRKAAESGDTERLKNLILENKVSTIVEIIDELHNQGFHLHDLFSKQKLDLDGSIYEKESSSKHSEERSRSSIKSKNNNKLNNELEEAYDSVLDEFQMKRTE</sequence>
<dbReference type="GeneID" id="14495082"/>
<dbReference type="InterPro" id="IPR032675">
    <property type="entry name" value="LRR_dom_sf"/>
</dbReference>
<feature type="compositionally biased region" description="Polar residues" evidence="1">
    <location>
        <begin position="123"/>
        <end position="151"/>
    </location>
</feature>
<accession>I2H150</accession>
<dbReference type="InParanoid" id="I2H150"/>
<dbReference type="SUPFAM" id="SSF52047">
    <property type="entry name" value="RNI-like"/>
    <property type="match status" value="1"/>
</dbReference>
<feature type="compositionally biased region" description="Polar residues" evidence="1">
    <location>
        <begin position="295"/>
        <end position="307"/>
    </location>
</feature>
<dbReference type="RefSeq" id="XP_004179621.1">
    <property type="nucleotide sequence ID" value="XM_004179573.1"/>
</dbReference>
<dbReference type="Proteomes" id="UP000002866">
    <property type="component" value="Chromosome 3"/>
</dbReference>
<dbReference type="Gene3D" id="3.80.10.10">
    <property type="entry name" value="Ribonuclease Inhibitor"/>
    <property type="match status" value="1"/>
</dbReference>
<dbReference type="OrthoDB" id="8436363at2759"/>
<protein>
    <submittedName>
        <fullName evidence="2">Uncharacterized protein</fullName>
    </submittedName>
</protein>
<feature type="region of interest" description="Disordered" evidence="1">
    <location>
        <begin position="288"/>
        <end position="308"/>
    </location>
</feature>
<dbReference type="KEGG" id="tbl:TBLA_0C02980"/>
<feature type="compositionally biased region" description="Low complexity" evidence="1">
    <location>
        <begin position="160"/>
        <end position="199"/>
    </location>
</feature>